<feature type="region of interest" description="Disordered" evidence="1">
    <location>
        <begin position="465"/>
        <end position="502"/>
    </location>
</feature>
<evidence type="ECO:0000256" key="1">
    <source>
        <dbReference type="SAM" id="MobiDB-lite"/>
    </source>
</evidence>
<feature type="compositionally biased region" description="Polar residues" evidence="1">
    <location>
        <begin position="570"/>
        <end position="579"/>
    </location>
</feature>
<reference evidence="3" key="1">
    <citation type="submission" date="2023-03" db="EMBL/GenBank/DDBJ databases">
        <title>Massive genome expansion in bonnet fungi (Mycena s.s.) driven by repeated elements and novel gene families across ecological guilds.</title>
        <authorList>
            <consortium name="Lawrence Berkeley National Laboratory"/>
            <person name="Harder C.B."/>
            <person name="Miyauchi S."/>
            <person name="Viragh M."/>
            <person name="Kuo A."/>
            <person name="Thoen E."/>
            <person name="Andreopoulos B."/>
            <person name="Lu D."/>
            <person name="Skrede I."/>
            <person name="Drula E."/>
            <person name="Henrissat B."/>
            <person name="Morin E."/>
            <person name="Kohler A."/>
            <person name="Barry K."/>
            <person name="LaButti K."/>
            <person name="Morin E."/>
            <person name="Salamov A."/>
            <person name="Lipzen A."/>
            <person name="Mereny Z."/>
            <person name="Hegedus B."/>
            <person name="Baldrian P."/>
            <person name="Stursova M."/>
            <person name="Weitz H."/>
            <person name="Taylor A."/>
            <person name="Grigoriev I.V."/>
            <person name="Nagy L.G."/>
            <person name="Martin F."/>
            <person name="Kauserud H."/>
        </authorList>
    </citation>
    <scope>NUCLEOTIDE SEQUENCE</scope>
    <source>
        <strain evidence="3">9284</strain>
    </source>
</reference>
<gene>
    <name evidence="3" type="ORF">FB45DRAFT_851620</name>
</gene>
<dbReference type="SUPFAM" id="SSF57959">
    <property type="entry name" value="Leucine zipper domain"/>
    <property type="match status" value="1"/>
</dbReference>
<sequence length="665" mass="73484">MEVQTVQAPVATLDPPRSAPMFTNAHQLGIHGSQFTNVLGNMNVYHTPPLPNRPPADPPRVPSPPESLYSDSECYTSQLLRRGRGFPLYVPAPPGNLPAEYRHRGVSIGDVGRVTPDGVFDFFFNIYLPADHPINDNDVPDDFQPLYLYDPKNVLPLDHSPGDHVSTRSVRKQSDLAPSERGSGNFVFDCHGPQGAALALPLGSHVEKLYNVGAILQYTRQNAESWYKYANGARGRQLSNGSLYLITGFEKTRSWGIAAFQDVDTAVPGYSAAFQLAFGTTGTSAHNYRWTASGPARTKNSGLILSDDVPLNHTVFIHGLSVSLGTSVWGRLFKNVQISQIVDSRLGTEYKDYVPYAPQSFGNTWGLPGLLGGGWSGETGGGTKYADQDVTIADLSPTKPLFHPSKVINEYIIRKCPDALVVVSHDDDWKDIVQSDSSDEDIMEVLRRACDRFNLVQEDGLATIFKGSLSPPPTSNLGSQKGKDVVRGKVHESSDDEPHPQGNALALLVADWTDEEDDEDMFETNQGIGEGREKDTQLSRSAVKKIPHPRTYASPSMPSKKEIPAFFSGQRRSPNSHLQLSDDDEDELTMEPLAPNATDQEKIDHKRRQNILAARRSRKRKLIRQRQLEEAVEGLSREKEIWKTRTLALSNLLQSHGLPCPEFQD</sequence>
<dbReference type="GO" id="GO:0003700">
    <property type="term" value="F:DNA-binding transcription factor activity"/>
    <property type="evidence" value="ECO:0007669"/>
    <property type="project" value="InterPro"/>
</dbReference>
<feature type="region of interest" description="Disordered" evidence="1">
    <location>
        <begin position="159"/>
        <end position="179"/>
    </location>
</feature>
<comment type="caution">
    <text evidence="3">The sequence shown here is derived from an EMBL/GenBank/DDBJ whole genome shotgun (WGS) entry which is preliminary data.</text>
</comment>
<dbReference type="InterPro" id="IPR004827">
    <property type="entry name" value="bZIP"/>
</dbReference>
<evidence type="ECO:0000259" key="2">
    <source>
        <dbReference type="PROSITE" id="PS00036"/>
    </source>
</evidence>
<dbReference type="SMART" id="SM00338">
    <property type="entry name" value="BRLZ"/>
    <property type="match status" value="1"/>
</dbReference>
<dbReference type="Pfam" id="PF07716">
    <property type="entry name" value="bZIP_2"/>
    <property type="match status" value="1"/>
</dbReference>
<dbReference type="PROSITE" id="PS00036">
    <property type="entry name" value="BZIP_BASIC"/>
    <property type="match status" value="1"/>
</dbReference>
<evidence type="ECO:0000313" key="4">
    <source>
        <dbReference type="Proteomes" id="UP001221142"/>
    </source>
</evidence>
<dbReference type="InterPro" id="IPR046347">
    <property type="entry name" value="bZIP_sf"/>
</dbReference>
<keyword evidence="4" id="KW-1185">Reference proteome</keyword>
<dbReference type="AlphaFoldDB" id="A0AAD7F8A9"/>
<feature type="compositionally biased region" description="Basic and acidic residues" evidence="1">
    <location>
        <begin position="481"/>
        <end position="499"/>
    </location>
</feature>
<organism evidence="3 4">
    <name type="scientific">Roridomyces roridus</name>
    <dbReference type="NCBI Taxonomy" id="1738132"/>
    <lineage>
        <taxon>Eukaryota</taxon>
        <taxon>Fungi</taxon>
        <taxon>Dikarya</taxon>
        <taxon>Basidiomycota</taxon>
        <taxon>Agaricomycotina</taxon>
        <taxon>Agaricomycetes</taxon>
        <taxon>Agaricomycetidae</taxon>
        <taxon>Agaricales</taxon>
        <taxon>Marasmiineae</taxon>
        <taxon>Mycenaceae</taxon>
        <taxon>Roridomyces</taxon>
    </lineage>
</organism>
<feature type="region of interest" description="Disordered" evidence="1">
    <location>
        <begin position="46"/>
        <end position="70"/>
    </location>
</feature>
<dbReference type="CDD" id="cd12193">
    <property type="entry name" value="bZIP_GCN4"/>
    <property type="match status" value="1"/>
</dbReference>
<dbReference type="Gene3D" id="3.30.160.60">
    <property type="entry name" value="Classic Zinc Finger"/>
    <property type="match status" value="1"/>
</dbReference>
<proteinExistence type="predicted"/>
<feature type="compositionally biased region" description="Pro residues" evidence="1">
    <location>
        <begin position="48"/>
        <end position="65"/>
    </location>
</feature>
<dbReference type="Proteomes" id="UP001221142">
    <property type="component" value="Unassembled WGS sequence"/>
</dbReference>
<feature type="domain" description="BZIP" evidence="2">
    <location>
        <begin position="606"/>
        <end position="620"/>
    </location>
</feature>
<dbReference type="EMBL" id="JARKIF010000123">
    <property type="protein sequence ID" value="KAJ7603819.1"/>
    <property type="molecule type" value="Genomic_DNA"/>
</dbReference>
<accession>A0AAD7F8A9</accession>
<name>A0AAD7F8A9_9AGAR</name>
<feature type="region of interest" description="Disordered" evidence="1">
    <location>
        <begin position="525"/>
        <end position="587"/>
    </location>
</feature>
<protein>
    <recommendedName>
        <fullName evidence="2">BZIP domain-containing protein</fullName>
    </recommendedName>
</protein>
<evidence type="ECO:0000313" key="3">
    <source>
        <dbReference type="EMBL" id="KAJ7603819.1"/>
    </source>
</evidence>